<proteinExistence type="predicted"/>
<dbReference type="InterPro" id="IPR002213">
    <property type="entry name" value="UDP_glucos_trans"/>
</dbReference>
<keyword evidence="2" id="KW-1185">Reference proteome</keyword>
<keyword evidence="1" id="KW-0456">Lyase</keyword>
<dbReference type="CDD" id="cd03784">
    <property type="entry name" value="GT1_Gtf-like"/>
    <property type="match status" value="1"/>
</dbReference>
<dbReference type="GO" id="GO:0017000">
    <property type="term" value="P:antibiotic biosynthetic process"/>
    <property type="evidence" value="ECO:0007669"/>
    <property type="project" value="UniProtKB-ARBA"/>
</dbReference>
<dbReference type="PANTHER" id="PTHR48050">
    <property type="entry name" value="STEROL 3-BETA-GLUCOSYLTRANSFERASE"/>
    <property type="match status" value="1"/>
</dbReference>
<dbReference type="AlphaFoldDB" id="A0A7L4ZGU3"/>
<dbReference type="KEGG" id="kan:IMCC3317_13160"/>
<dbReference type="Pfam" id="PF00201">
    <property type="entry name" value="UDPGT"/>
    <property type="match status" value="1"/>
</dbReference>
<dbReference type="PANTHER" id="PTHR48050:SF13">
    <property type="entry name" value="STEROL 3-BETA-GLUCOSYLTRANSFERASE UGT80A2"/>
    <property type="match status" value="1"/>
</dbReference>
<gene>
    <name evidence="1" type="primary">rebG</name>
    <name evidence="1" type="ORF">IMCC3317_13160</name>
</gene>
<dbReference type="RefSeq" id="WP_160128708.1">
    <property type="nucleotide sequence ID" value="NZ_CP019288.1"/>
</dbReference>
<reference evidence="1 2" key="1">
    <citation type="journal article" date="2013" name="Int. J. Syst. Evol. Microbiol.">
        <title>Kordia antarctica sp. nov., isolated from Antarctic seawater.</title>
        <authorList>
            <person name="Baek K."/>
            <person name="Choi A."/>
            <person name="Kang I."/>
            <person name="Lee K."/>
            <person name="Cho J.C."/>
        </authorList>
    </citation>
    <scope>NUCLEOTIDE SEQUENCE [LARGE SCALE GENOMIC DNA]</scope>
    <source>
        <strain evidence="1 2">IMCC3317</strain>
    </source>
</reference>
<dbReference type="EMBL" id="CP019288">
    <property type="protein sequence ID" value="QHI35968.1"/>
    <property type="molecule type" value="Genomic_DNA"/>
</dbReference>
<dbReference type="OrthoDB" id="764352at2"/>
<dbReference type="InterPro" id="IPR050426">
    <property type="entry name" value="Glycosyltransferase_28"/>
</dbReference>
<dbReference type="SUPFAM" id="SSF53756">
    <property type="entry name" value="UDP-Glycosyltransferase/glycogen phosphorylase"/>
    <property type="match status" value="1"/>
</dbReference>
<dbReference type="EC" id="4.3.3.5" evidence="1"/>
<accession>A0A7L4ZGU3</accession>
<sequence length="371" mass="42643">MNILFCSQPQIGHLHNLIPLAKKLQSKDVTIIFATSKSLKNEIEHLGFKHEPMGIDFMGFGDLQVELKKRNIIPKDEPFSLKLFVNPLATLSLNEIEKIALKYKPKMIIRDPVEFSSLIVAEKHDIKTLTINWGYNFPLEKSIKKCFLEIDNLRIKSGLKSDIKLDFLMKQKYINLLPEKWYDKSFIENYNVSYYKSNSYNSISKKNNVSVPNNIIYATLGTVFMNKDIISVYIDAFKQVKEQFLISYPVRNQFPTIKNILFYQYIPNNHVLPKAKLVITHGGFNTIRQALSLGIPLIITPITGDQKVYAKKIENLGLGIAINKKDLTSSKLIESINKIKNNSKFKFNALKFKNEINNLDDINVLVEKLLV</sequence>
<dbReference type="GO" id="GO:0016829">
    <property type="term" value="F:lyase activity"/>
    <property type="evidence" value="ECO:0007669"/>
    <property type="project" value="UniProtKB-KW"/>
</dbReference>
<name>A0A7L4ZGU3_9FLAO</name>
<evidence type="ECO:0000313" key="2">
    <source>
        <dbReference type="Proteomes" id="UP000464657"/>
    </source>
</evidence>
<dbReference type="Proteomes" id="UP000464657">
    <property type="component" value="Chromosome"/>
</dbReference>
<protein>
    <submittedName>
        <fullName evidence="1">4'-demethylrebeccamycin synthase</fullName>
        <ecNumber evidence="1">4.3.3.5</ecNumber>
    </submittedName>
</protein>
<dbReference type="Gene3D" id="3.40.50.2000">
    <property type="entry name" value="Glycogen Phosphorylase B"/>
    <property type="match status" value="2"/>
</dbReference>
<dbReference type="GO" id="GO:0008194">
    <property type="term" value="F:UDP-glycosyltransferase activity"/>
    <property type="evidence" value="ECO:0007669"/>
    <property type="project" value="InterPro"/>
</dbReference>
<evidence type="ECO:0000313" key="1">
    <source>
        <dbReference type="EMBL" id="QHI35968.1"/>
    </source>
</evidence>
<organism evidence="1 2">
    <name type="scientific">Kordia antarctica</name>
    <dbReference type="NCBI Taxonomy" id="1218801"/>
    <lineage>
        <taxon>Bacteria</taxon>
        <taxon>Pseudomonadati</taxon>
        <taxon>Bacteroidota</taxon>
        <taxon>Flavobacteriia</taxon>
        <taxon>Flavobacteriales</taxon>
        <taxon>Flavobacteriaceae</taxon>
        <taxon>Kordia</taxon>
    </lineage>
</organism>